<reference evidence="4 5" key="1">
    <citation type="submission" date="2023-02" db="EMBL/GenBank/DDBJ databases">
        <title>LHISI_Scaffold_Assembly.</title>
        <authorList>
            <person name="Stuart O.P."/>
            <person name="Cleave R."/>
            <person name="Magrath M.J.L."/>
            <person name="Mikheyev A.S."/>
        </authorList>
    </citation>
    <scope>NUCLEOTIDE SEQUENCE [LARGE SCALE GENOMIC DNA]</scope>
    <source>
        <strain evidence="4">Daus_M_001</strain>
        <tissue evidence="4">Leg muscle</tissue>
    </source>
</reference>
<proteinExistence type="predicted"/>
<dbReference type="SMART" id="SM00343">
    <property type="entry name" value="ZnF_C2HC"/>
    <property type="match status" value="2"/>
</dbReference>
<gene>
    <name evidence="4" type="ORF">PR048_021019</name>
</gene>
<dbReference type="Proteomes" id="UP001159363">
    <property type="component" value="Chromosome 7"/>
</dbReference>
<dbReference type="SUPFAM" id="SSF57756">
    <property type="entry name" value="Retrovirus zinc finger-like domains"/>
    <property type="match status" value="2"/>
</dbReference>
<feature type="region of interest" description="Disordered" evidence="2">
    <location>
        <begin position="58"/>
        <end position="77"/>
    </location>
</feature>
<feature type="compositionally biased region" description="Basic and acidic residues" evidence="2">
    <location>
        <begin position="61"/>
        <end position="77"/>
    </location>
</feature>
<dbReference type="Gene3D" id="4.10.60.10">
    <property type="entry name" value="Zinc finger, CCHC-type"/>
    <property type="match status" value="2"/>
</dbReference>
<keyword evidence="5" id="KW-1185">Reference proteome</keyword>
<evidence type="ECO:0000313" key="5">
    <source>
        <dbReference type="Proteomes" id="UP001159363"/>
    </source>
</evidence>
<keyword evidence="1" id="KW-0479">Metal-binding</keyword>
<keyword evidence="1" id="KW-0863">Zinc-finger</keyword>
<dbReference type="InterPro" id="IPR036875">
    <property type="entry name" value="Znf_CCHC_sf"/>
</dbReference>
<evidence type="ECO:0000256" key="2">
    <source>
        <dbReference type="SAM" id="MobiDB-lite"/>
    </source>
</evidence>
<accession>A0ABQ9GX25</accession>
<feature type="region of interest" description="Disordered" evidence="2">
    <location>
        <begin position="188"/>
        <end position="211"/>
    </location>
</feature>
<organism evidence="4 5">
    <name type="scientific">Dryococelus australis</name>
    <dbReference type="NCBI Taxonomy" id="614101"/>
    <lineage>
        <taxon>Eukaryota</taxon>
        <taxon>Metazoa</taxon>
        <taxon>Ecdysozoa</taxon>
        <taxon>Arthropoda</taxon>
        <taxon>Hexapoda</taxon>
        <taxon>Insecta</taxon>
        <taxon>Pterygota</taxon>
        <taxon>Neoptera</taxon>
        <taxon>Polyneoptera</taxon>
        <taxon>Phasmatodea</taxon>
        <taxon>Verophasmatodea</taxon>
        <taxon>Anareolatae</taxon>
        <taxon>Phasmatidae</taxon>
        <taxon>Eurycanthinae</taxon>
        <taxon>Dryococelus</taxon>
    </lineage>
</organism>
<dbReference type="PROSITE" id="PS50158">
    <property type="entry name" value="ZF_CCHC"/>
    <property type="match status" value="2"/>
</dbReference>
<sequence>MKEILEENYVTCRTIDYYACRLFNGRQITSDGVPNWGNRVDTMVTDVKDAALRVCTQPQAEGKDQHKPTHSRETAAQENRRTCANCGKWGHWLSNCTLRKRKRERWTREKRISIGQSIGGMRQQGYQNQYHKEAKDQDEDNRNMCFRCGRRGHYASACKVQSRETMGDRIHHVSTQPQGYGRLEIKQGMSGENPLNYKRRDKDQGNAKGAE</sequence>
<feature type="compositionally biased region" description="Basic and acidic residues" evidence="2">
    <location>
        <begin position="198"/>
        <end position="211"/>
    </location>
</feature>
<feature type="domain" description="CCHC-type" evidence="3">
    <location>
        <begin position="145"/>
        <end position="159"/>
    </location>
</feature>
<evidence type="ECO:0000259" key="3">
    <source>
        <dbReference type="PROSITE" id="PS50158"/>
    </source>
</evidence>
<dbReference type="InterPro" id="IPR001878">
    <property type="entry name" value="Znf_CCHC"/>
</dbReference>
<dbReference type="Pfam" id="PF00098">
    <property type="entry name" value="zf-CCHC"/>
    <property type="match status" value="2"/>
</dbReference>
<comment type="caution">
    <text evidence="4">The sequence shown here is derived from an EMBL/GenBank/DDBJ whole genome shotgun (WGS) entry which is preliminary data.</text>
</comment>
<evidence type="ECO:0000313" key="4">
    <source>
        <dbReference type="EMBL" id="KAJ8876574.1"/>
    </source>
</evidence>
<feature type="domain" description="CCHC-type" evidence="3">
    <location>
        <begin position="83"/>
        <end position="96"/>
    </location>
</feature>
<evidence type="ECO:0000256" key="1">
    <source>
        <dbReference type="PROSITE-ProRule" id="PRU00047"/>
    </source>
</evidence>
<keyword evidence="1" id="KW-0862">Zinc</keyword>
<name>A0ABQ9GX25_9NEOP</name>
<dbReference type="EMBL" id="JARBHB010000008">
    <property type="protein sequence ID" value="KAJ8876574.1"/>
    <property type="molecule type" value="Genomic_DNA"/>
</dbReference>
<protein>
    <recommendedName>
        <fullName evidence="3">CCHC-type domain-containing protein</fullName>
    </recommendedName>
</protein>